<evidence type="ECO:0000313" key="3">
    <source>
        <dbReference type="Proteomes" id="UP000219452"/>
    </source>
</evidence>
<dbReference type="OrthoDB" id="9784297at2"/>
<organism evidence="2 3">
    <name type="scientific">Spirosoma fluviale</name>
    <dbReference type="NCBI Taxonomy" id="1597977"/>
    <lineage>
        <taxon>Bacteria</taxon>
        <taxon>Pseudomonadati</taxon>
        <taxon>Bacteroidota</taxon>
        <taxon>Cytophagia</taxon>
        <taxon>Cytophagales</taxon>
        <taxon>Cytophagaceae</taxon>
        <taxon>Spirosoma</taxon>
    </lineage>
</organism>
<dbReference type="RefSeq" id="WP_097126201.1">
    <property type="nucleotide sequence ID" value="NZ_OCNH01000002.1"/>
</dbReference>
<dbReference type="PANTHER" id="PTHR32182">
    <property type="entry name" value="DNA REPLICATION AND REPAIR PROTEIN RECF"/>
    <property type="match status" value="1"/>
</dbReference>
<sequence length="448" mass="51442">MKITGIEIGDYRQFKNIKFDFTYPEGHPKEGQPLEKVCFIGQSGTGKTTLLNVIWKLIESLQDWEKFLINQGYYKLGKELNSPSSKLYGRISYTTDFSRQSINLAATVLTELNSNKEFFEILLTNDEDIEQIANTNNNTKKLGILLKESISREADAFLFDQKDQPQTFSDFVKTDTQIEKEKAIHDDRINTAGSKKVVSLGDMRSLSIWQYLLKEINQYDDETVQHITKIVQNTPKSQVAEEIQKWIDSNPRIDLAEKCLNPILNKFFLEVDTDGGNVPIALRTRQGVKINSSYLSTGTRQLLSTAIPLYKFNTKDTVILFDEPERSLFPDIQRGLIDYYTSLAPEAQFFFATHSPIIASAFEPCERFILSFNEQGEVEVHSGIAPEGDDPNDILRQDFAMAELMLQKGLEEYERYRQLAMQIRAETDEKKKNQLIAERLELGNRYNF</sequence>
<dbReference type="Pfam" id="PF13175">
    <property type="entry name" value="AAA_15"/>
    <property type="match status" value="1"/>
</dbReference>
<reference evidence="3" key="1">
    <citation type="submission" date="2017-09" db="EMBL/GenBank/DDBJ databases">
        <authorList>
            <person name="Varghese N."/>
            <person name="Submissions S."/>
        </authorList>
    </citation>
    <scope>NUCLEOTIDE SEQUENCE [LARGE SCALE GENOMIC DNA]</scope>
    <source>
        <strain evidence="3">DSM 29961</strain>
    </source>
</reference>
<evidence type="ECO:0000259" key="1">
    <source>
        <dbReference type="SMART" id="SM00382"/>
    </source>
</evidence>
<dbReference type="AlphaFoldDB" id="A0A286FZ44"/>
<dbReference type="EMBL" id="OCNH01000002">
    <property type="protein sequence ID" value="SOD88209.1"/>
    <property type="molecule type" value="Genomic_DNA"/>
</dbReference>
<name>A0A286FZ44_9BACT</name>
<dbReference type="InterPro" id="IPR041685">
    <property type="entry name" value="AAA_GajA/Old/RecF-like"/>
</dbReference>
<dbReference type="Gene3D" id="3.40.50.300">
    <property type="entry name" value="P-loop containing nucleotide triphosphate hydrolases"/>
    <property type="match status" value="1"/>
</dbReference>
<dbReference type="GO" id="GO:0000731">
    <property type="term" value="P:DNA synthesis involved in DNA repair"/>
    <property type="evidence" value="ECO:0007669"/>
    <property type="project" value="TreeGrafter"/>
</dbReference>
<dbReference type="SUPFAM" id="SSF52540">
    <property type="entry name" value="P-loop containing nucleoside triphosphate hydrolases"/>
    <property type="match status" value="1"/>
</dbReference>
<dbReference type="InterPro" id="IPR027417">
    <property type="entry name" value="P-loop_NTPase"/>
</dbReference>
<protein>
    <submittedName>
        <fullName evidence="2">AAA ATPase domain-containing protein</fullName>
    </submittedName>
</protein>
<evidence type="ECO:0000313" key="2">
    <source>
        <dbReference type="EMBL" id="SOD88209.1"/>
    </source>
</evidence>
<dbReference type="InterPro" id="IPR003593">
    <property type="entry name" value="AAA+_ATPase"/>
</dbReference>
<dbReference type="Proteomes" id="UP000219452">
    <property type="component" value="Unassembled WGS sequence"/>
</dbReference>
<dbReference type="PANTHER" id="PTHR32182:SF22">
    <property type="entry name" value="ATP-DEPENDENT ENDONUCLEASE, OLD FAMILY-RELATED"/>
    <property type="match status" value="1"/>
</dbReference>
<proteinExistence type="predicted"/>
<gene>
    <name evidence="2" type="ORF">SAMN06269250_2553</name>
</gene>
<feature type="domain" description="AAA+ ATPase" evidence="1">
    <location>
        <begin position="33"/>
        <end position="377"/>
    </location>
</feature>
<dbReference type="SMART" id="SM00382">
    <property type="entry name" value="AAA"/>
    <property type="match status" value="1"/>
</dbReference>
<accession>A0A286FZ44</accession>
<keyword evidence="3" id="KW-1185">Reference proteome</keyword>
<dbReference type="GO" id="GO:0006302">
    <property type="term" value="P:double-strand break repair"/>
    <property type="evidence" value="ECO:0007669"/>
    <property type="project" value="TreeGrafter"/>
</dbReference>